<evidence type="ECO:0000256" key="10">
    <source>
        <dbReference type="ARBA" id="ARBA00023049"/>
    </source>
</evidence>
<dbReference type="Proteomes" id="UP001501758">
    <property type="component" value="Unassembled WGS sequence"/>
</dbReference>
<dbReference type="Gene3D" id="3.50.30.30">
    <property type="match status" value="1"/>
</dbReference>
<comment type="caution">
    <text evidence="14">The sequence shown here is derived from an EMBL/GenBank/DDBJ whole genome shotgun (WGS) entry which is preliminary data.</text>
</comment>
<dbReference type="InterPro" id="IPR027268">
    <property type="entry name" value="Peptidase_M4/M1_CTD_sf"/>
</dbReference>
<evidence type="ECO:0000259" key="13">
    <source>
        <dbReference type="Pfam" id="PF18962"/>
    </source>
</evidence>
<dbReference type="CDD" id="cd04818">
    <property type="entry name" value="PA_subtilisin_1"/>
    <property type="match status" value="1"/>
</dbReference>
<feature type="domain" description="PA" evidence="12">
    <location>
        <begin position="455"/>
        <end position="541"/>
    </location>
</feature>
<keyword evidence="5" id="KW-0645">Protease</keyword>
<feature type="domain" description="Secretion system C-terminal sorting" evidence="13">
    <location>
        <begin position="814"/>
        <end position="885"/>
    </location>
</feature>
<dbReference type="InterPro" id="IPR001842">
    <property type="entry name" value="Peptidase_M36"/>
</dbReference>
<keyword evidence="6" id="KW-0479">Metal-binding</keyword>
<dbReference type="PANTHER" id="PTHR33478:SF1">
    <property type="entry name" value="EXTRACELLULAR METALLOPROTEINASE MEP"/>
    <property type="match status" value="1"/>
</dbReference>
<evidence type="ECO:0000256" key="8">
    <source>
        <dbReference type="ARBA" id="ARBA00022801"/>
    </source>
</evidence>
<dbReference type="NCBIfam" id="NF038113">
    <property type="entry name" value="T9SSA_dep_M36"/>
    <property type="match status" value="1"/>
</dbReference>
<protein>
    <submittedName>
        <fullName evidence="14">T9SS-dependent M36 family metallopeptidase</fullName>
    </submittedName>
</protein>
<comment type="cofactor">
    <cofactor evidence="1">
        <name>Zn(2+)</name>
        <dbReference type="ChEBI" id="CHEBI:29105"/>
    </cofactor>
</comment>
<dbReference type="InterPro" id="IPR003137">
    <property type="entry name" value="PA_domain"/>
</dbReference>
<reference evidence="15" key="1">
    <citation type="journal article" date="2019" name="Int. J. Syst. Evol. Microbiol.">
        <title>The Global Catalogue of Microorganisms (GCM) 10K type strain sequencing project: providing services to taxonomists for standard genome sequencing and annotation.</title>
        <authorList>
            <consortium name="The Broad Institute Genomics Platform"/>
            <consortium name="The Broad Institute Genome Sequencing Center for Infectious Disease"/>
            <person name="Wu L."/>
            <person name="Ma J."/>
        </authorList>
    </citation>
    <scope>NUCLEOTIDE SEQUENCE [LARGE SCALE GENOMIC DNA]</scope>
    <source>
        <strain evidence="15">JCM 15974</strain>
    </source>
</reference>
<evidence type="ECO:0000256" key="1">
    <source>
        <dbReference type="ARBA" id="ARBA00001947"/>
    </source>
</evidence>
<keyword evidence="8" id="KW-0378">Hydrolase</keyword>
<name>A0ABP3TS34_9FLAO</name>
<dbReference type="Pfam" id="PF18962">
    <property type="entry name" value="Por_Secre_tail"/>
    <property type="match status" value="1"/>
</dbReference>
<dbReference type="InterPro" id="IPR050371">
    <property type="entry name" value="Fungal_virulence_M36"/>
</dbReference>
<dbReference type="NCBIfam" id="TIGR04183">
    <property type="entry name" value="Por_Secre_tail"/>
    <property type="match status" value="1"/>
</dbReference>
<sequence>MKKYYVSILFFVMIFHSVGMNGQSSNLQLIKDYLIEEGMSPNDILGLQIQRESFSKSLDASNVYVIQQYNEIPIYNAIGSFVLKNGKVVSSNQKFYKNLSQIVTTTRPSILAEDAVQYVASDAGINASINLKTVQKKGNQTVVFYDENVSEEQIPVRPMYVWKDETLILTWDVSIYTLDGKHWYSTRVNALNGEVVDKTDWMTECSFDHSHVKEKSSAVIHKNSFGVHAGEYDFFMDGTYNVYPIPAIESPNHGNRVLVSNPADATASPFGWHDTDGANGAEFTTTRGNNVIASEDVNANNGIGNLADGGSNLVFDFPFDPDALVENFEDASITNLFYGNNVAHDVWYHYGFDETAGNFQFNNYGRGGSDGDEVFADAQDGSGFNNANFGTPPDGFNPRMQMFLWNPQADPSVNTFVVNGGTLGGSYTTVDNSFNPGHVDAPEFPSGLTANLALAIDDDSSADANDACSNIINAADLNGRVAVVRRGSCNFDDKVARCQAAGAVAVVVVNNVAGDPIAMGGDDGSITIPAVMIGRDDGEALIAEMSSTTINVTISDVGRNFFAEDSSFDNGIVIHEYGHGISTRLTGGANNSGCLTSCALRDIDGNCIQFTEQMGEGWSDWFALMMTIESGDTGEDSRGIGTYAAGQPTTGGGIRPFPYSTNMSINPVTYADTNNETNFSAPHGVGSVWASMIWDLAWALIERDGFDPDLYNGTGGNNLAMQLIIDGLKLQSCNPGFVDGRDAILMADEVANSGANACLIWEVFARRGLGWSASQGNSLDRTDQTEAFDIPPTSEVSCLLNVEDFEDSIFRITPNPSNGSFVINVSRAFGGSNVSIIDLNGRVVYNKEIQLDNSYNINAENLREGIYLLQIETKEGNRFTTKIAIQ</sequence>
<evidence type="ECO:0000256" key="2">
    <source>
        <dbReference type="ARBA" id="ARBA00004613"/>
    </source>
</evidence>
<proteinExistence type="inferred from homology"/>
<organism evidence="14 15">
    <name type="scientific">Aquimarina litoralis</name>
    <dbReference type="NCBI Taxonomy" id="584605"/>
    <lineage>
        <taxon>Bacteria</taxon>
        <taxon>Pseudomonadati</taxon>
        <taxon>Bacteroidota</taxon>
        <taxon>Flavobacteriia</taxon>
        <taxon>Flavobacteriales</taxon>
        <taxon>Flavobacteriaceae</taxon>
        <taxon>Aquimarina</taxon>
    </lineage>
</organism>
<gene>
    <name evidence="14" type="ORF">GCM10009430_12270</name>
</gene>
<dbReference type="InterPro" id="IPR026444">
    <property type="entry name" value="Secre_tail"/>
</dbReference>
<dbReference type="SUPFAM" id="SSF55486">
    <property type="entry name" value="Metalloproteases ('zincins'), catalytic domain"/>
    <property type="match status" value="1"/>
</dbReference>
<evidence type="ECO:0000313" key="14">
    <source>
        <dbReference type="EMBL" id="GAA0716500.1"/>
    </source>
</evidence>
<evidence type="ECO:0000256" key="3">
    <source>
        <dbReference type="ARBA" id="ARBA00006006"/>
    </source>
</evidence>
<keyword evidence="9" id="KW-0862">Zinc</keyword>
<dbReference type="InterPro" id="IPR046450">
    <property type="entry name" value="PA_dom_sf"/>
</dbReference>
<dbReference type="Gene3D" id="3.10.170.10">
    <property type="match status" value="1"/>
</dbReference>
<dbReference type="PANTHER" id="PTHR33478">
    <property type="entry name" value="EXTRACELLULAR METALLOPROTEINASE MEP"/>
    <property type="match status" value="1"/>
</dbReference>
<evidence type="ECO:0000256" key="6">
    <source>
        <dbReference type="ARBA" id="ARBA00022723"/>
    </source>
</evidence>
<keyword evidence="15" id="KW-1185">Reference proteome</keyword>
<accession>A0ABP3TS34</accession>
<dbReference type="RefSeq" id="WP_343911481.1">
    <property type="nucleotide sequence ID" value="NZ_BAAAGE010000001.1"/>
</dbReference>
<evidence type="ECO:0000259" key="12">
    <source>
        <dbReference type="Pfam" id="PF02225"/>
    </source>
</evidence>
<keyword evidence="7" id="KW-0732">Signal</keyword>
<keyword evidence="4" id="KW-0964">Secreted</keyword>
<comment type="similarity">
    <text evidence="3">Belongs to the peptidase M36 family.</text>
</comment>
<dbReference type="Pfam" id="PF02128">
    <property type="entry name" value="Peptidase_M36"/>
    <property type="match status" value="1"/>
</dbReference>
<evidence type="ECO:0000256" key="11">
    <source>
        <dbReference type="ARBA" id="ARBA00023145"/>
    </source>
</evidence>
<keyword evidence="10" id="KW-0482">Metalloprotease</keyword>
<evidence type="ECO:0000256" key="7">
    <source>
        <dbReference type="ARBA" id="ARBA00022729"/>
    </source>
</evidence>
<dbReference type="Gene3D" id="1.10.390.10">
    <property type="entry name" value="Neutral Protease Domain 2"/>
    <property type="match status" value="1"/>
</dbReference>
<dbReference type="SUPFAM" id="SSF52025">
    <property type="entry name" value="PA domain"/>
    <property type="match status" value="1"/>
</dbReference>
<comment type="subcellular location">
    <subcellularLocation>
        <location evidence="2">Secreted</location>
    </subcellularLocation>
</comment>
<dbReference type="Pfam" id="PF02225">
    <property type="entry name" value="PA"/>
    <property type="match status" value="1"/>
</dbReference>
<keyword evidence="11" id="KW-0865">Zymogen</keyword>
<evidence type="ECO:0000256" key="5">
    <source>
        <dbReference type="ARBA" id="ARBA00022670"/>
    </source>
</evidence>
<evidence type="ECO:0000313" key="15">
    <source>
        <dbReference type="Proteomes" id="UP001501758"/>
    </source>
</evidence>
<evidence type="ECO:0000256" key="4">
    <source>
        <dbReference type="ARBA" id="ARBA00022525"/>
    </source>
</evidence>
<evidence type="ECO:0000256" key="9">
    <source>
        <dbReference type="ARBA" id="ARBA00022833"/>
    </source>
</evidence>
<dbReference type="EMBL" id="BAAAGE010000001">
    <property type="protein sequence ID" value="GAA0716500.1"/>
    <property type="molecule type" value="Genomic_DNA"/>
</dbReference>
<dbReference type="CDD" id="cd09596">
    <property type="entry name" value="M36"/>
    <property type="match status" value="1"/>
</dbReference>